<keyword evidence="3" id="KW-0547">Nucleotide-binding</keyword>
<feature type="region of interest" description="Disordered" evidence="8">
    <location>
        <begin position="921"/>
        <end position="940"/>
    </location>
</feature>
<comment type="subcellular location">
    <subcellularLocation>
        <location evidence="1">Nucleus</location>
    </subcellularLocation>
</comment>
<dbReference type="InterPro" id="IPR027417">
    <property type="entry name" value="P-loop_NTPase"/>
</dbReference>
<dbReference type="RefSeq" id="XP_001032929.2">
    <property type="nucleotide sequence ID" value="XM_001032929.2"/>
</dbReference>
<dbReference type="InterPro" id="IPR004582">
    <property type="entry name" value="Checkpoint_prot_Rad17_Rad24"/>
</dbReference>
<dbReference type="EMBL" id="GG662587">
    <property type="protein sequence ID" value="EAR85266.2"/>
    <property type="molecule type" value="Genomic_DNA"/>
</dbReference>
<gene>
    <name evidence="9" type="ORF">TTHERM_00487170</name>
</gene>
<reference evidence="10" key="1">
    <citation type="journal article" date="2006" name="PLoS Biol.">
        <title>Macronuclear genome sequence of the ciliate Tetrahymena thermophila, a model eukaryote.</title>
        <authorList>
            <person name="Eisen J.A."/>
            <person name="Coyne R.S."/>
            <person name="Wu M."/>
            <person name="Wu D."/>
            <person name="Thiagarajan M."/>
            <person name="Wortman J.R."/>
            <person name="Badger J.H."/>
            <person name="Ren Q."/>
            <person name="Amedeo P."/>
            <person name="Jones K.M."/>
            <person name="Tallon L.J."/>
            <person name="Delcher A.L."/>
            <person name="Salzberg S.L."/>
            <person name="Silva J.C."/>
            <person name="Haas B.J."/>
            <person name="Majoros W.H."/>
            <person name="Farzad M."/>
            <person name="Carlton J.M."/>
            <person name="Smith R.K. Jr."/>
            <person name="Garg J."/>
            <person name="Pearlman R.E."/>
            <person name="Karrer K.M."/>
            <person name="Sun L."/>
            <person name="Manning G."/>
            <person name="Elde N.C."/>
            <person name="Turkewitz A.P."/>
            <person name="Asai D.J."/>
            <person name="Wilkes D.E."/>
            <person name="Wang Y."/>
            <person name="Cai H."/>
            <person name="Collins K."/>
            <person name="Stewart B.A."/>
            <person name="Lee S.R."/>
            <person name="Wilamowska K."/>
            <person name="Weinberg Z."/>
            <person name="Ruzzo W.L."/>
            <person name="Wloga D."/>
            <person name="Gaertig J."/>
            <person name="Frankel J."/>
            <person name="Tsao C.-C."/>
            <person name="Gorovsky M.A."/>
            <person name="Keeling P.J."/>
            <person name="Waller R.F."/>
            <person name="Patron N.J."/>
            <person name="Cherry J.M."/>
            <person name="Stover N.A."/>
            <person name="Krieger C.J."/>
            <person name="del Toro C."/>
            <person name="Ryder H.F."/>
            <person name="Williamson S.C."/>
            <person name="Barbeau R.A."/>
            <person name="Hamilton E.P."/>
            <person name="Orias E."/>
        </authorList>
    </citation>
    <scope>NUCLEOTIDE SEQUENCE [LARGE SCALE GENOMIC DNA]</scope>
    <source>
        <strain evidence="10">SB210</strain>
    </source>
</reference>
<dbReference type="GO" id="GO:0000077">
    <property type="term" value="P:DNA damage checkpoint signaling"/>
    <property type="evidence" value="ECO:0007669"/>
    <property type="project" value="TreeGrafter"/>
</dbReference>
<feature type="compositionally biased region" description="Low complexity" evidence="8">
    <location>
        <begin position="67"/>
        <end position="86"/>
    </location>
</feature>
<dbReference type="GO" id="GO:0003682">
    <property type="term" value="F:chromatin binding"/>
    <property type="evidence" value="ECO:0007669"/>
    <property type="project" value="TreeGrafter"/>
</dbReference>
<protein>
    <submittedName>
        <fullName evidence="9">Uncharacterized protein</fullName>
    </submittedName>
</protein>
<dbReference type="AlphaFoldDB" id="I7LTH7"/>
<name>I7LTH7_TETTS</name>
<dbReference type="GO" id="GO:0003689">
    <property type="term" value="F:DNA clamp loader activity"/>
    <property type="evidence" value="ECO:0007669"/>
    <property type="project" value="TreeGrafter"/>
</dbReference>
<dbReference type="InParanoid" id="I7LTH7"/>
<dbReference type="Proteomes" id="UP000009168">
    <property type="component" value="Unassembled WGS sequence"/>
</dbReference>
<dbReference type="OrthoDB" id="9996895at2759"/>
<evidence type="ECO:0000313" key="10">
    <source>
        <dbReference type="Proteomes" id="UP000009168"/>
    </source>
</evidence>
<dbReference type="GO" id="GO:0005634">
    <property type="term" value="C:nucleus"/>
    <property type="evidence" value="ECO:0007669"/>
    <property type="project" value="UniProtKB-SubCell"/>
</dbReference>
<evidence type="ECO:0000256" key="5">
    <source>
        <dbReference type="ARBA" id="ARBA00022840"/>
    </source>
</evidence>
<proteinExistence type="inferred from homology"/>
<evidence type="ECO:0000256" key="7">
    <source>
        <dbReference type="ARBA" id="ARBA00023306"/>
    </source>
</evidence>
<comment type="similarity">
    <text evidence="2">Belongs to the rad17/RAD24 family.</text>
</comment>
<dbReference type="PANTHER" id="PTHR12172:SF1">
    <property type="entry name" value="P-LOOP CONTAINING NUCLEOSIDE TRIPHOSPHATE HYDROLASES SUPERFAMILY PROTEIN"/>
    <property type="match status" value="1"/>
</dbReference>
<keyword evidence="5" id="KW-0067">ATP-binding</keyword>
<dbReference type="STRING" id="312017.I7LTH7"/>
<evidence type="ECO:0000256" key="8">
    <source>
        <dbReference type="SAM" id="MobiDB-lite"/>
    </source>
</evidence>
<feature type="non-terminal residue" evidence="9">
    <location>
        <position position="1"/>
    </location>
</feature>
<evidence type="ECO:0000256" key="2">
    <source>
        <dbReference type="ARBA" id="ARBA00006168"/>
    </source>
</evidence>
<dbReference type="GO" id="GO:0033314">
    <property type="term" value="P:mitotic DNA replication checkpoint signaling"/>
    <property type="evidence" value="ECO:0007669"/>
    <property type="project" value="TreeGrafter"/>
</dbReference>
<feature type="compositionally biased region" description="Polar residues" evidence="8">
    <location>
        <begin position="90"/>
        <end position="112"/>
    </location>
</feature>
<dbReference type="GeneID" id="7838951"/>
<dbReference type="SUPFAM" id="SSF52540">
    <property type="entry name" value="P-loop containing nucleoside triphosphate hydrolases"/>
    <property type="match status" value="1"/>
</dbReference>
<dbReference type="GO" id="GO:0005524">
    <property type="term" value="F:ATP binding"/>
    <property type="evidence" value="ECO:0007669"/>
    <property type="project" value="UniProtKB-KW"/>
</dbReference>
<evidence type="ECO:0000256" key="3">
    <source>
        <dbReference type="ARBA" id="ARBA00022741"/>
    </source>
</evidence>
<organism evidence="9 10">
    <name type="scientific">Tetrahymena thermophila (strain SB210)</name>
    <dbReference type="NCBI Taxonomy" id="312017"/>
    <lineage>
        <taxon>Eukaryota</taxon>
        <taxon>Sar</taxon>
        <taxon>Alveolata</taxon>
        <taxon>Ciliophora</taxon>
        <taxon>Intramacronucleata</taxon>
        <taxon>Oligohymenophorea</taxon>
        <taxon>Hymenostomatida</taxon>
        <taxon>Tetrahymenina</taxon>
        <taxon>Tetrahymenidae</taxon>
        <taxon>Tetrahymena</taxon>
    </lineage>
</organism>
<dbReference type="KEGG" id="tet:TTHERM_00487170"/>
<evidence type="ECO:0000313" key="9">
    <source>
        <dbReference type="EMBL" id="EAR85266.2"/>
    </source>
</evidence>
<accession>I7LTH7</accession>
<evidence type="ECO:0000256" key="1">
    <source>
        <dbReference type="ARBA" id="ARBA00004123"/>
    </source>
</evidence>
<keyword evidence="4" id="KW-0227">DNA damage</keyword>
<keyword evidence="6" id="KW-0539">Nucleus</keyword>
<dbReference type="GO" id="GO:0006281">
    <property type="term" value="P:DNA repair"/>
    <property type="evidence" value="ECO:0007669"/>
    <property type="project" value="InterPro"/>
</dbReference>
<keyword evidence="10" id="KW-1185">Reference proteome</keyword>
<sequence length="1066" mass="124880">IFSAKFTLFVIFIKEQKKIDNRLGNMSKASQKNTTQQTLFNTLNNKNKKQQLEDSADESKNESSPLQLRKSSRIQQQRIIQEQQSIAPQKKQSAKINSKQKLNNQKTQGSSQTTLNYLRKDSNNLQTPQIQSQSLSQDISSIQSTIPSPSINIPKKQNQQLFQKVISDINYELIVQKIEKFQPFISSLVSNITNYMKEQKNEKQQKLEINVDKIEKMIKYILFRFITSSPFSMWSNLYSPQRVSQLIEESNGQLIQLWIRKYYKGIKDKQKGESLFGYVDSDDDFSEYFDNTSNNSNMNEEYTKLLNSNACKNWKNKGNILILNGREGCGKTTALKAAIKSLKMQIIEINNSMKRGGTDLKKITEITQSCVLQNGSSTNNEKQQNQNKKGTLNSFFVPIKKIHSQNTQESDQQDQINIDAKDSSKKVIYFRNFDIQLDTLFQNEVLKLSENSKVPFILSINQDNEQNLKGISLQDKDIVQFQPISYEQITIFLYIIFEVERNYRKYHFMNPLYIANLVKEDNENLQDSEMQKEQKESKEDILLQSEEFNTFMINFPSDVYSEKQHINTISKLVHMFNGDLQTCLSFVQDNIKIISQRSEFATISKSIDYNQLRNIKLNNLNQIFLTDIPIQEINDTFKFNTENTYQIFLNSSHIPCSDYSEQQLEDSFEIRELQNHLMNLENVQALDLLNSKLENEKLNRKIFKESLNTKDSEQELFYNKEKKIGIEKFCYKISQLKDDINLELQTLCKNINSNYPKNQQKQADNNKNIDLIVVSNFLQNNLNQTVNDLQDNIFYQQYKNYNVCTDKAEKSDKFYIKKSLIKQYFQIIPVLDTIKTNYNISSKRTRSQYNKTQKDIATNPLSIVEQTISKSSYAQFKLLLSQFNLRKQNSFSQNYQKDNQNIQNISNTLNVLSLQISQQSDSSQSSLENEENIQVNEEKSIIHQKKTENIEDQNKYDQQQIQDLSYTDQKYQQTEQQKLEEQNQITTFQKYPNINIIENKDNLKDKEMEVEYYDNQNESLKQDSENVDPNINSQNLINERDSKQKLINDQNFQYQQNQVSQIAYQV</sequence>
<keyword evidence="7" id="KW-0131">Cell cycle</keyword>
<feature type="region of interest" description="Disordered" evidence="8">
    <location>
        <begin position="40"/>
        <end position="112"/>
    </location>
</feature>
<evidence type="ECO:0000256" key="4">
    <source>
        <dbReference type="ARBA" id="ARBA00022763"/>
    </source>
</evidence>
<dbReference type="Gene3D" id="3.40.50.300">
    <property type="entry name" value="P-loop containing nucleotide triphosphate hydrolases"/>
    <property type="match status" value="1"/>
</dbReference>
<dbReference type="PANTHER" id="PTHR12172">
    <property type="entry name" value="CELL CYCLE CHECKPOINT PROTEIN RAD17"/>
    <property type="match status" value="1"/>
</dbReference>
<evidence type="ECO:0000256" key="6">
    <source>
        <dbReference type="ARBA" id="ARBA00023242"/>
    </source>
</evidence>